<name>A0A2K8SGF5_9NOSO</name>
<sequence length="112" mass="12930">MSQEHNESLQIQEITKLKPKHFADLVRSAQLIFDPTAGVSGRHITVDWEQFGIPGDVADNLKSLGQQYQYASPHIPVEDIWSKLTPKTRIWFVENKDRLWQLEEAFPALDED</sequence>
<reference evidence="1 2" key="1">
    <citation type="submission" date="2017-11" db="EMBL/GenBank/DDBJ databases">
        <title>Complete genome of a free-living desiccation-tolerant cyanobacterium and its photosynthetic adaptation to extreme terrestrial habitat.</title>
        <authorList>
            <person name="Shang J."/>
        </authorList>
    </citation>
    <scope>NUCLEOTIDE SEQUENCE [LARGE SCALE GENOMIC DNA]</scope>
    <source>
        <strain evidence="1 2">CCNUN1</strain>
    </source>
</reference>
<organism evidence="1 2">
    <name type="scientific">Nostoc flagelliforme CCNUN1</name>
    <dbReference type="NCBI Taxonomy" id="2038116"/>
    <lineage>
        <taxon>Bacteria</taxon>
        <taxon>Bacillati</taxon>
        <taxon>Cyanobacteriota</taxon>
        <taxon>Cyanophyceae</taxon>
        <taxon>Nostocales</taxon>
        <taxon>Nostocaceae</taxon>
        <taxon>Nostoc</taxon>
    </lineage>
</organism>
<evidence type="ECO:0000313" key="1">
    <source>
        <dbReference type="EMBL" id="AUB34517.1"/>
    </source>
</evidence>
<evidence type="ECO:0000313" key="2">
    <source>
        <dbReference type="Proteomes" id="UP000232003"/>
    </source>
</evidence>
<dbReference type="EMBL" id="CP024785">
    <property type="protein sequence ID" value="AUB34517.1"/>
    <property type="molecule type" value="Genomic_DNA"/>
</dbReference>
<dbReference type="RefSeq" id="WP_100897108.1">
    <property type="nucleotide sequence ID" value="NZ_CAWNNC010000001.1"/>
</dbReference>
<protein>
    <submittedName>
        <fullName evidence="1">Excinuclease ATPase subunit</fullName>
    </submittedName>
</protein>
<accession>A0A2K8SGF5</accession>
<dbReference type="OrthoDB" id="425943at2"/>
<proteinExistence type="predicted"/>
<gene>
    <name evidence="1" type="ORF">COO91_00340</name>
</gene>
<dbReference type="KEGG" id="nfl:COO91_00340"/>
<dbReference type="Proteomes" id="UP000232003">
    <property type="component" value="Chromosome"/>
</dbReference>
<keyword evidence="2" id="KW-1185">Reference proteome</keyword>
<dbReference type="AlphaFoldDB" id="A0A2K8SGF5"/>